<dbReference type="Pfam" id="PF11409">
    <property type="entry name" value="SARA"/>
    <property type="match status" value="1"/>
</dbReference>
<feature type="region of interest" description="Disordered" evidence="1">
    <location>
        <begin position="82"/>
        <end position="103"/>
    </location>
</feature>
<dbReference type="STRING" id="48701.ENSPMEP00000023088"/>
<dbReference type="InterPro" id="IPR037145">
    <property type="entry name" value="SARA_Smad-bd_sf"/>
</dbReference>
<evidence type="ECO:0000313" key="4">
    <source>
        <dbReference type="Proteomes" id="UP000261480"/>
    </source>
</evidence>
<reference evidence="3" key="1">
    <citation type="submission" date="2025-08" db="UniProtKB">
        <authorList>
            <consortium name="Ensembl"/>
        </authorList>
    </citation>
    <scope>IDENTIFICATION</scope>
</reference>
<dbReference type="FunFam" id="4.10.720.10:FF:000001">
    <property type="entry name" value="Zinc finger, FYVE domain-containing 9a"/>
    <property type="match status" value="1"/>
</dbReference>
<dbReference type="GO" id="GO:0031901">
    <property type="term" value="C:early endosome membrane"/>
    <property type="evidence" value="ECO:0007669"/>
    <property type="project" value="TreeGrafter"/>
</dbReference>
<dbReference type="Gene3D" id="4.10.720.10">
    <property type="entry name" value="Smad anchor for receptor activation, Smad-binding domain"/>
    <property type="match status" value="1"/>
</dbReference>
<evidence type="ECO:0000313" key="3">
    <source>
        <dbReference type="Ensembl" id="ENSPMEP00000023088.1"/>
    </source>
</evidence>
<feature type="compositionally biased region" description="Polar residues" evidence="1">
    <location>
        <begin position="85"/>
        <end position="95"/>
    </location>
</feature>
<dbReference type="InterPro" id="IPR024608">
    <property type="entry name" value="SARA-like_SBD"/>
</dbReference>
<accession>A0A3B3Y7G6</accession>
<name>A0A3B3Y7G6_9TELE</name>
<reference evidence="3" key="2">
    <citation type="submission" date="2025-09" db="UniProtKB">
        <authorList>
            <consortium name="Ensembl"/>
        </authorList>
    </citation>
    <scope>IDENTIFICATION</scope>
</reference>
<dbReference type="AlphaFoldDB" id="A0A3B3Y7G6"/>
<feature type="domain" description="Smad anchor for receptor activation-like Smad-binding" evidence="2">
    <location>
        <begin position="41"/>
        <end position="79"/>
    </location>
</feature>
<keyword evidence="4" id="KW-1185">Reference proteome</keyword>
<dbReference type="PANTHER" id="PTHR46319">
    <property type="entry name" value="ZINC FINGER FYVE DOMAIN-CONTAINING PROTEIN"/>
    <property type="match status" value="1"/>
</dbReference>
<sequence length="103" mass="10990">RTNHVISMSLNLLVNNLFSFCKPKFLLELYDNTPATAVNQSPNPNNPAEYCSTIPPLQQAQASGVLSSPPPTVMVPVGVLKQPGNEGTSVSSVRSACSPDQCY</sequence>
<dbReference type="PANTHER" id="PTHR46319:SF3">
    <property type="entry name" value="ZINC FINGER FYVE DOMAIN-CONTAINING PROTEIN"/>
    <property type="match status" value="1"/>
</dbReference>
<evidence type="ECO:0000256" key="1">
    <source>
        <dbReference type="SAM" id="MobiDB-lite"/>
    </source>
</evidence>
<protein>
    <recommendedName>
        <fullName evidence="2">Smad anchor for receptor activation-like Smad-binding domain-containing protein</fullName>
    </recommendedName>
</protein>
<dbReference type="Ensembl" id="ENSPMET00000011068.1">
    <property type="protein sequence ID" value="ENSPMEP00000023088.1"/>
    <property type="gene ID" value="ENSPMEG00000004431.1"/>
</dbReference>
<evidence type="ECO:0000259" key="2">
    <source>
        <dbReference type="SMART" id="SM01422"/>
    </source>
</evidence>
<dbReference type="Proteomes" id="UP000261480">
    <property type="component" value="Unplaced"/>
</dbReference>
<organism evidence="3 4">
    <name type="scientific">Poecilia mexicana</name>
    <dbReference type="NCBI Taxonomy" id="48701"/>
    <lineage>
        <taxon>Eukaryota</taxon>
        <taxon>Metazoa</taxon>
        <taxon>Chordata</taxon>
        <taxon>Craniata</taxon>
        <taxon>Vertebrata</taxon>
        <taxon>Euteleostomi</taxon>
        <taxon>Actinopterygii</taxon>
        <taxon>Neopterygii</taxon>
        <taxon>Teleostei</taxon>
        <taxon>Neoteleostei</taxon>
        <taxon>Acanthomorphata</taxon>
        <taxon>Ovalentaria</taxon>
        <taxon>Atherinomorphae</taxon>
        <taxon>Cyprinodontiformes</taxon>
        <taxon>Poeciliidae</taxon>
        <taxon>Poeciliinae</taxon>
        <taxon>Poecilia</taxon>
    </lineage>
</organism>
<dbReference type="SMART" id="SM01422">
    <property type="entry name" value="SARA"/>
    <property type="match status" value="1"/>
</dbReference>
<dbReference type="GO" id="GO:0016197">
    <property type="term" value="P:endosomal transport"/>
    <property type="evidence" value="ECO:0007669"/>
    <property type="project" value="TreeGrafter"/>
</dbReference>
<proteinExistence type="predicted"/>